<feature type="chain" id="PRO_5042235306" description="CS domain-containing protein" evidence="2">
    <location>
        <begin position="23"/>
        <end position="269"/>
    </location>
</feature>
<feature type="compositionally biased region" description="Acidic residues" evidence="1">
    <location>
        <begin position="237"/>
        <end position="248"/>
    </location>
</feature>
<keyword evidence="2" id="KW-0732">Signal</keyword>
<dbReference type="InterPro" id="IPR008978">
    <property type="entry name" value="HSP20-like_chaperone"/>
</dbReference>
<sequence>MQTLMIIHASVALALMPFTVYSSKIISKFVEYETMEGIINSANEKYIPNDVDVEKCIINGWWDLAKRIVTLSHQEGIDLSYKVRSTVEQMQRESAELIQLLNKHYNTIDVVNVAFQWAESPSEVFLAIKFSNRWSSPGALVVSDESLDVDGNVLKYSSKGTQSDKLKMYQLILELYDEVLPQETKVTPVSMGRFTITLKKVHKAVWGRLTKGNEKIHNQQIWWEMKEKHQEACDTFVEGDEADPEADADADHHDENHIYDDEDGEKDEL</sequence>
<keyword evidence="5" id="KW-1185">Reference proteome</keyword>
<feature type="signal peptide" evidence="2">
    <location>
        <begin position="1"/>
        <end position="22"/>
    </location>
</feature>
<dbReference type="Proteomes" id="UP001230268">
    <property type="component" value="Unassembled WGS sequence"/>
</dbReference>
<evidence type="ECO:0000256" key="2">
    <source>
        <dbReference type="SAM" id="SignalP"/>
    </source>
</evidence>
<organism evidence="4 5">
    <name type="scientific">Babesia gibsoni</name>
    <dbReference type="NCBI Taxonomy" id="33632"/>
    <lineage>
        <taxon>Eukaryota</taxon>
        <taxon>Sar</taxon>
        <taxon>Alveolata</taxon>
        <taxon>Apicomplexa</taxon>
        <taxon>Aconoidasida</taxon>
        <taxon>Piroplasmida</taxon>
        <taxon>Babesiidae</taxon>
        <taxon>Babesia</taxon>
    </lineage>
</organism>
<dbReference type="InterPro" id="IPR007052">
    <property type="entry name" value="CS_dom"/>
</dbReference>
<feature type="compositionally biased region" description="Basic and acidic residues" evidence="1">
    <location>
        <begin position="249"/>
        <end position="259"/>
    </location>
</feature>
<evidence type="ECO:0000313" key="4">
    <source>
        <dbReference type="EMBL" id="KAK1444702.1"/>
    </source>
</evidence>
<feature type="region of interest" description="Disordered" evidence="1">
    <location>
        <begin position="237"/>
        <end position="269"/>
    </location>
</feature>
<protein>
    <recommendedName>
        <fullName evidence="3">CS domain-containing protein</fullName>
    </recommendedName>
</protein>
<reference evidence="4" key="1">
    <citation type="submission" date="2023-08" db="EMBL/GenBank/DDBJ databases">
        <title>Draft sequence of the Babesia gibsoni genome.</title>
        <authorList>
            <person name="Yamagishi J.Y."/>
            <person name="Xuan X.X."/>
        </authorList>
    </citation>
    <scope>NUCLEOTIDE SEQUENCE</scope>
    <source>
        <strain evidence="4">Azabu</strain>
    </source>
</reference>
<dbReference type="EMBL" id="JAVEPI010000001">
    <property type="protein sequence ID" value="KAK1444702.1"/>
    <property type="molecule type" value="Genomic_DNA"/>
</dbReference>
<dbReference type="Gene3D" id="2.60.40.790">
    <property type="match status" value="1"/>
</dbReference>
<dbReference type="PROSITE" id="PS51203">
    <property type="entry name" value="CS"/>
    <property type="match status" value="1"/>
</dbReference>
<feature type="compositionally biased region" description="Acidic residues" evidence="1">
    <location>
        <begin position="260"/>
        <end position="269"/>
    </location>
</feature>
<gene>
    <name evidence="4" type="ORF">BgAZ_106080</name>
</gene>
<evidence type="ECO:0000313" key="5">
    <source>
        <dbReference type="Proteomes" id="UP001230268"/>
    </source>
</evidence>
<dbReference type="AlphaFoldDB" id="A0AAD8UUC4"/>
<name>A0AAD8UUC4_BABGI</name>
<accession>A0AAD8UUC4</accession>
<dbReference type="SUPFAM" id="SSF49764">
    <property type="entry name" value="HSP20-like chaperones"/>
    <property type="match status" value="1"/>
</dbReference>
<comment type="caution">
    <text evidence="4">The sequence shown here is derived from an EMBL/GenBank/DDBJ whole genome shotgun (WGS) entry which is preliminary data.</text>
</comment>
<feature type="domain" description="CS" evidence="3">
    <location>
        <begin position="110"/>
        <end position="210"/>
    </location>
</feature>
<proteinExistence type="predicted"/>
<evidence type="ECO:0000256" key="1">
    <source>
        <dbReference type="SAM" id="MobiDB-lite"/>
    </source>
</evidence>
<evidence type="ECO:0000259" key="3">
    <source>
        <dbReference type="PROSITE" id="PS51203"/>
    </source>
</evidence>